<dbReference type="GO" id="GO:0005886">
    <property type="term" value="C:plasma membrane"/>
    <property type="evidence" value="ECO:0007669"/>
    <property type="project" value="UniProtKB-SubCell"/>
</dbReference>
<feature type="transmembrane region" description="Helical" evidence="7">
    <location>
        <begin position="26"/>
        <end position="49"/>
    </location>
</feature>
<evidence type="ECO:0000256" key="6">
    <source>
        <dbReference type="ARBA" id="ARBA00023136"/>
    </source>
</evidence>
<protein>
    <submittedName>
        <fullName evidence="9">ABC transporter permease</fullName>
    </submittedName>
</protein>
<evidence type="ECO:0000259" key="8">
    <source>
        <dbReference type="PROSITE" id="PS50928"/>
    </source>
</evidence>
<organism evidence="9 10">
    <name type="scientific">Oceanobacillus jordanicus</name>
    <dbReference type="NCBI Taxonomy" id="2867266"/>
    <lineage>
        <taxon>Bacteria</taxon>
        <taxon>Bacillati</taxon>
        <taxon>Bacillota</taxon>
        <taxon>Bacilli</taxon>
        <taxon>Bacillales</taxon>
        <taxon>Bacillaceae</taxon>
        <taxon>Oceanobacillus</taxon>
    </lineage>
</organism>
<comment type="subcellular location">
    <subcellularLocation>
        <location evidence="1 7">Cell membrane</location>
        <topology evidence="1 7">Multi-pass membrane protein</topology>
    </subcellularLocation>
</comment>
<dbReference type="PANTHER" id="PTHR30151:SF19">
    <property type="entry name" value="ABC TRANSPORTER PERMEASE"/>
    <property type="match status" value="1"/>
</dbReference>
<dbReference type="AlphaFoldDB" id="A0AAW5B516"/>
<accession>A0AAW5B516</accession>
<dbReference type="InterPro" id="IPR000515">
    <property type="entry name" value="MetI-like"/>
</dbReference>
<dbReference type="PANTHER" id="PTHR30151">
    <property type="entry name" value="ALKANE SULFONATE ABC TRANSPORTER-RELATED, MEMBRANE SUBUNIT"/>
    <property type="match status" value="1"/>
</dbReference>
<evidence type="ECO:0000313" key="9">
    <source>
        <dbReference type="EMBL" id="MCG3419590.1"/>
    </source>
</evidence>
<reference evidence="9 10" key="1">
    <citation type="journal article" date="2022" name="Evol. Bioinform. Online">
        <title>Draft Genome Sequence of Oceanobacillus jordanicus Strain GSFE11, a Halotolerant Plant Growth-Promoting Bacterial Endophyte Isolated From the Jordan Valley.</title>
        <authorList>
            <person name="Alhindi T."/>
            <person name="Albdaiwi R."/>
        </authorList>
    </citation>
    <scope>NUCLEOTIDE SEQUENCE [LARGE SCALE GENOMIC DNA]</scope>
    <source>
        <strain evidence="9 10">GSFE11</strain>
    </source>
</reference>
<dbReference type="EMBL" id="JAIFZM010000008">
    <property type="protein sequence ID" value="MCG3419590.1"/>
    <property type="molecule type" value="Genomic_DNA"/>
</dbReference>
<keyword evidence="10" id="KW-1185">Reference proteome</keyword>
<feature type="transmembrane region" description="Helical" evidence="7">
    <location>
        <begin position="207"/>
        <end position="231"/>
    </location>
</feature>
<keyword evidence="2 7" id="KW-0813">Transport</keyword>
<feature type="transmembrane region" description="Helical" evidence="7">
    <location>
        <begin position="237"/>
        <end position="258"/>
    </location>
</feature>
<dbReference type="RefSeq" id="WP_106897211.1">
    <property type="nucleotide sequence ID" value="NZ_JAIFZM010000008.1"/>
</dbReference>
<comment type="similarity">
    <text evidence="7">Belongs to the binding-protein-dependent transport system permease family.</text>
</comment>
<evidence type="ECO:0000313" key="10">
    <source>
        <dbReference type="Proteomes" id="UP001199631"/>
    </source>
</evidence>
<keyword evidence="3" id="KW-1003">Cell membrane</keyword>
<evidence type="ECO:0000256" key="2">
    <source>
        <dbReference type="ARBA" id="ARBA00022448"/>
    </source>
</evidence>
<dbReference type="GO" id="GO:0055085">
    <property type="term" value="P:transmembrane transport"/>
    <property type="evidence" value="ECO:0007669"/>
    <property type="project" value="InterPro"/>
</dbReference>
<dbReference type="CDD" id="cd06261">
    <property type="entry name" value="TM_PBP2"/>
    <property type="match status" value="1"/>
</dbReference>
<evidence type="ECO:0000256" key="5">
    <source>
        <dbReference type="ARBA" id="ARBA00022989"/>
    </source>
</evidence>
<evidence type="ECO:0000256" key="7">
    <source>
        <dbReference type="RuleBase" id="RU363032"/>
    </source>
</evidence>
<comment type="caution">
    <text evidence="9">The sequence shown here is derived from an EMBL/GenBank/DDBJ whole genome shotgun (WGS) entry which is preliminary data.</text>
</comment>
<dbReference type="PROSITE" id="PS50928">
    <property type="entry name" value="ABC_TM1"/>
    <property type="match status" value="1"/>
</dbReference>
<feature type="domain" description="ABC transmembrane type-1" evidence="8">
    <location>
        <begin position="74"/>
        <end position="258"/>
    </location>
</feature>
<feature type="transmembrane region" description="Helical" evidence="7">
    <location>
        <begin position="143"/>
        <end position="163"/>
    </location>
</feature>
<dbReference type="Proteomes" id="UP001199631">
    <property type="component" value="Unassembled WGS sequence"/>
</dbReference>
<sequence length="270" mass="30242">MAPETNTDNQLFQRHKYKLKREKRIVITWQLLLLLAFIGFWEVASRLYWIDPLLFSSPSEVIQVLFSNMADGSMVKHIQITLFETIAGFIIGTLVGILFASVLWSSTRFSKIMDPYLVIMNAMPKVALGPILIVALGTGYVSIIAMGALISVIITTLVIYNAFNEVDPNYEKVLKSFGATRWQQFKEAIFPATLPAMISTLKVNVGLSWVGVIVGEFLVAKQGLGYLIIYGFQVFDFSLVLSSLVLIAIFAAIMYKVVERLEGWLIKSKT</sequence>
<keyword evidence="5 7" id="KW-1133">Transmembrane helix</keyword>
<evidence type="ECO:0000256" key="4">
    <source>
        <dbReference type="ARBA" id="ARBA00022692"/>
    </source>
</evidence>
<feature type="transmembrane region" description="Helical" evidence="7">
    <location>
        <begin position="78"/>
        <end position="104"/>
    </location>
</feature>
<keyword evidence="4 7" id="KW-0812">Transmembrane</keyword>
<keyword evidence="6 7" id="KW-0472">Membrane</keyword>
<dbReference type="Gene3D" id="1.10.3720.10">
    <property type="entry name" value="MetI-like"/>
    <property type="match status" value="1"/>
</dbReference>
<name>A0AAW5B516_9BACI</name>
<dbReference type="Pfam" id="PF00528">
    <property type="entry name" value="BPD_transp_1"/>
    <property type="match status" value="1"/>
</dbReference>
<dbReference type="InterPro" id="IPR035906">
    <property type="entry name" value="MetI-like_sf"/>
</dbReference>
<dbReference type="SUPFAM" id="SSF161098">
    <property type="entry name" value="MetI-like"/>
    <property type="match status" value="1"/>
</dbReference>
<feature type="transmembrane region" description="Helical" evidence="7">
    <location>
        <begin position="116"/>
        <end position="137"/>
    </location>
</feature>
<evidence type="ECO:0000256" key="1">
    <source>
        <dbReference type="ARBA" id="ARBA00004651"/>
    </source>
</evidence>
<gene>
    <name evidence="9" type="ORF">K3T81_10525</name>
</gene>
<proteinExistence type="inferred from homology"/>
<evidence type="ECO:0000256" key="3">
    <source>
        <dbReference type="ARBA" id="ARBA00022475"/>
    </source>
</evidence>